<gene>
    <name evidence="2" type="ORF">PXEA_LOCUS22671</name>
</gene>
<evidence type="ECO:0000256" key="1">
    <source>
        <dbReference type="SAM" id="Phobius"/>
    </source>
</evidence>
<keyword evidence="3" id="KW-1185">Reference proteome</keyword>
<keyword evidence="1" id="KW-0812">Transmembrane</keyword>
<dbReference type="Proteomes" id="UP000784294">
    <property type="component" value="Unassembled WGS sequence"/>
</dbReference>
<keyword evidence="1" id="KW-1133">Transmembrane helix</keyword>
<reference evidence="2" key="1">
    <citation type="submission" date="2018-11" db="EMBL/GenBank/DDBJ databases">
        <authorList>
            <consortium name="Pathogen Informatics"/>
        </authorList>
    </citation>
    <scope>NUCLEOTIDE SEQUENCE</scope>
</reference>
<dbReference type="EMBL" id="CAAALY010101370">
    <property type="protein sequence ID" value="VEL29231.1"/>
    <property type="molecule type" value="Genomic_DNA"/>
</dbReference>
<evidence type="ECO:0000313" key="2">
    <source>
        <dbReference type="EMBL" id="VEL29231.1"/>
    </source>
</evidence>
<keyword evidence="1" id="KW-0472">Membrane</keyword>
<sequence length="88" mass="9799">MAPKYAEIVILSYRCLHKKSILLPDMLLLLLMMLMLLLMPRLLNLPLLGLESLPDFGPPPHLVWSLSRLGLSAIQCVGITNVVDVQPP</sequence>
<protein>
    <submittedName>
        <fullName evidence="2">Uncharacterized protein</fullName>
    </submittedName>
</protein>
<proteinExistence type="predicted"/>
<comment type="caution">
    <text evidence="2">The sequence shown here is derived from an EMBL/GenBank/DDBJ whole genome shotgun (WGS) entry which is preliminary data.</text>
</comment>
<name>A0A3S5AHC8_9PLAT</name>
<evidence type="ECO:0000313" key="3">
    <source>
        <dbReference type="Proteomes" id="UP000784294"/>
    </source>
</evidence>
<organism evidence="2 3">
    <name type="scientific">Protopolystoma xenopodis</name>
    <dbReference type="NCBI Taxonomy" id="117903"/>
    <lineage>
        <taxon>Eukaryota</taxon>
        <taxon>Metazoa</taxon>
        <taxon>Spiralia</taxon>
        <taxon>Lophotrochozoa</taxon>
        <taxon>Platyhelminthes</taxon>
        <taxon>Monogenea</taxon>
        <taxon>Polyopisthocotylea</taxon>
        <taxon>Polystomatidea</taxon>
        <taxon>Polystomatidae</taxon>
        <taxon>Protopolystoma</taxon>
    </lineage>
</organism>
<accession>A0A3S5AHC8</accession>
<feature type="transmembrane region" description="Helical" evidence="1">
    <location>
        <begin position="21"/>
        <end position="42"/>
    </location>
</feature>
<dbReference type="AlphaFoldDB" id="A0A3S5AHC8"/>